<proteinExistence type="predicted"/>
<organism evidence="1 2">
    <name type="scientific">Delitschia confertaspora ATCC 74209</name>
    <dbReference type="NCBI Taxonomy" id="1513339"/>
    <lineage>
        <taxon>Eukaryota</taxon>
        <taxon>Fungi</taxon>
        <taxon>Dikarya</taxon>
        <taxon>Ascomycota</taxon>
        <taxon>Pezizomycotina</taxon>
        <taxon>Dothideomycetes</taxon>
        <taxon>Pleosporomycetidae</taxon>
        <taxon>Pleosporales</taxon>
        <taxon>Delitschiaceae</taxon>
        <taxon>Delitschia</taxon>
    </lineage>
</organism>
<comment type="caution">
    <text evidence="1">The sequence shown here is derived from an EMBL/GenBank/DDBJ whole genome shotgun (WGS) entry which is preliminary data.</text>
</comment>
<accession>A0A9P4JDB9</accession>
<dbReference type="EMBL" id="ML994258">
    <property type="protein sequence ID" value="KAF2197253.1"/>
    <property type="molecule type" value="Genomic_DNA"/>
</dbReference>
<protein>
    <submittedName>
        <fullName evidence="1">Uncharacterized protein</fullName>
    </submittedName>
</protein>
<sequence length="196" mass="22279">MDVAKHGYGFCGRRALMVLSDTALIGSQFALHAALCEVGRLGWRDMGPWGKAKSACTKNSTQFDSNLFLHTGCLHFLCVEMLRDALLRGLRSRTLLNQQLFDLQMSIMRIKPCGGFEQHHAKEVVDSRWSQYRPARQYVPLQPRHTPVAFRKRHEVAKESFETTVRTAINGLYAFFSTFSIASRVGEREGSLDKRK</sequence>
<name>A0A9P4JDB9_9PLEO</name>
<keyword evidence="2" id="KW-1185">Reference proteome</keyword>
<dbReference type="Proteomes" id="UP000799536">
    <property type="component" value="Unassembled WGS sequence"/>
</dbReference>
<dbReference type="AlphaFoldDB" id="A0A9P4JDB9"/>
<reference evidence="1" key="1">
    <citation type="journal article" date="2020" name="Stud. Mycol.">
        <title>101 Dothideomycetes genomes: a test case for predicting lifestyles and emergence of pathogens.</title>
        <authorList>
            <person name="Haridas S."/>
            <person name="Albert R."/>
            <person name="Binder M."/>
            <person name="Bloem J."/>
            <person name="Labutti K."/>
            <person name="Salamov A."/>
            <person name="Andreopoulos B."/>
            <person name="Baker S."/>
            <person name="Barry K."/>
            <person name="Bills G."/>
            <person name="Bluhm B."/>
            <person name="Cannon C."/>
            <person name="Castanera R."/>
            <person name="Culley D."/>
            <person name="Daum C."/>
            <person name="Ezra D."/>
            <person name="Gonzalez J."/>
            <person name="Henrissat B."/>
            <person name="Kuo A."/>
            <person name="Liang C."/>
            <person name="Lipzen A."/>
            <person name="Lutzoni F."/>
            <person name="Magnuson J."/>
            <person name="Mondo S."/>
            <person name="Nolan M."/>
            <person name="Ohm R."/>
            <person name="Pangilinan J."/>
            <person name="Park H.-J."/>
            <person name="Ramirez L."/>
            <person name="Alfaro M."/>
            <person name="Sun H."/>
            <person name="Tritt A."/>
            <person name="Yoshinaga Y."/>
            <person name="Zwiers L.-H."/>
            <person name="Turgeon B."/>
            <person name="Goodwin S."/>
            <person name="Spatafora J."/>
            <person name="Crous P."/>
            <person name="Grigoriev I."/>
        </authorList>
    </citation>
    <scope>NUCLEOTIDE SEQUENCE</scope>
    <source>
        <strain evidence="1">ATCC 74209</strain>
    </source>
</reference>
<evidence type="ECO:0000313" key="2">
    <source>
        <dbReference type="Proteomes" id="UP000799536"/>
    </source>
</evidence>
<evidence type="ECO:0000313" key="1">
    <source>
        <dbReference type="EMBL" id="KAF2197253.1"/>
    </source>
</evidence>
<gene>
    <name evidence="1" type="ORF">GQ43DRAFT_216386</name>
</gene>